<dbReference type="SUPFAM" id="SSF54523">
    <property type="entry name" value="Pili subunits"/>
    <property type="match status" value="1"/>
</dbReference>
<comment type="subcellular location">
    <subcellularLocation>
        <location evidence="1">Membrane</location>
        <topology evidence="1">Single-pass membrane protein</topology>
    </subcellularLocation>
</comment>
<evidence type="ECO:0000256" key="4">
    <source>
        <dbReference type="ARBA" id="ARBA00022989"/>
    </source>
</evidence>
<evidence type="ECO:0000256" key="5">
    <source>
        <dbReference type="ARBA" id="ARBA00023136"/>
    </source>
</evidence>
<keyword evidence="8" id="KW-1185">Reference proteome</keyword>
<evidence type="ECO:0000313" key="7">
    <source>
        <dbReference type="EMBL" id="GAA4419350.1"/>
    </source>
</evidence>
<reference evidence="8" key="1">
    <citation type="journal article" date="2019" name="Int. J. Syst. Evol. Microbiol.">
        <title>The Global Catalogue of Microorganisms (GCM) 10K type strain sequencing project: providing services to taxonomists for standard genome sequencing and annotation.</title>
        <authorList>
            <consortium name="The Broad Institute Genomics Platform"/>
            <consortium name="The Broad Institute Genome Sequencing Center for Infectious Disease"/>
            <person name="Wu L."/>
            <person name="Ma J."/>
        </authorList>
    </citation>
    <scope>NUCLEOTIDE SEQUENCE [LARGE SCALE GENOMIC DNA]</scope>
    <source>
        <strain evidence="8">JCM 31890</strain>
    </source>
</reference>
<dbReference type="PRINTS" id="PR00885">
    <property type="entry name" value="BCTERIALGSPH"/>
</dbReference>
<evidence type="ECO:0000313" key="8">
    <source>
        <dbReference type="Proteomes" id="UP001501788"/>
    </source>
</evidence>
<keyword evidence="4 6" id="KW-1133">Transmembrane helix</keyword>
<dbReference type="InterPro" id="IPR012902">
    <property type="entry name" value="N_methyl_site"/>
</dbReference>
<dbReference type="Pfam" id="PF07963">
    <property type="entry name" value="N_methyl"/>
    <property type="match status" value="1"/>
</dbReference>
<protein>
    <recommendedName>
        <fullName evidence="9">Type II secretion system protein GspH</fullName>
    </recommendedName>
</protein>
<dbReference type="PROSITE" id="PS00409">
    <property type="entry name" value="PROKAR_NTER_METHYL"/>
    <property type="match status" value="1"/>
</dbReference>
<keyword evidence="2" id="KW-0488">Methylation</keyword>
<dbReference type="InterPro" id="IPR045584">
    <property type="entry name" value="Pilin-like"/>
</dbReference>
<evidence type="ECO:0008006" key="9">
    <source>
        <dbReference type="Google" id="ProtNLM"/>
    </source>
</evidence>
<accession>A0ABP8KZP2</accession>
<evidence type="ECO:0000256" key="6">
    <source>
        <dbReference type="SAM" id="Phobius"/>
    </source>
</evidence>
<comment type="caution">
    <text evidence="7">The sequence shown here is derived from an EMBL/GenBank/DDBJ whole genome shotgun (WGS) entry which is preliminary data.</text>
</comment>
<dbReference type="InterPro" id="IPR002416">
    <property type="entry name" value="T2SS_protein-GspH"/>
</dbReference>
<sequence length="170" mass="17828">MAPTVAHCVLPPAGQESSAASTPIGRHSALRRRGRGFTLLELLVVLTLIALTAASATLALRDSSQAVLEREAVRLAALLESARQQSRTNGTPVRWVAQGQAFRFEGLVGSSLPGQWLDAGTSPQGTTVLVLGPEPLIAAQQVLLVHAAAPGRTWRVATDGLRPFTAEALP</sequence>
<keyword evidence="3 6" id="KW-0812">Transmembrane</keyword>
<evidence type="ECO:0000256" key="1">
    <source>
        <dbReference type="ARBA" id="ARBA00004167"/>
    </source>
</evidence>
<organism evidence="7 8">
    <name type="scientific">Acidovorax lacteus</name>
    <dbReference type="NCBI Taxonomy" id="1924988"/>
    <lineage>
        <taxon>Bacteria</taxon>
        <taxon>Pseudomonadati</taxon>
        <taxon>Pseudomonadota</taxon>
        <taxon>Betaproteobacteria</taxon>
        <taxon>Burkholderiales</taxon>
        <taxon>Comamonadaceae</taxon>
        <taxon>Acidovorax</taxon>
    </lineage>
</organism>
<dbReference type="EMBL" id="BAABEX010000004">
    <property type="protein sequence ID" value="GAA4419350.1"/>
    <property type="molecule type" value="Genomic_DNA"/>
</dbReference>
<keyword evidence="5 6" id="KW-0472">Membrane</keyword>
<evidence type="ECO:0000256" key="2">
    <source>
        <dbReference type="ARBA" id="ARBA00022481"/>
    </source>
</evidence>
<dbReference type="Proteomes" id="UP001501788">
    <property type="component" value="Unassembled WGS sequence"/>
</dbReference>
<evidence type="ECO:0000256" key="3">
    <source>
        <dbReference type="ARBA" id="ARBA00022692"/>
    </source>
</evidence>
<feature type="transmembrane region" description="Helical" evidence="6">
    <location>
        <begin position="36"/>
        <end position="60"/>
    </location>
</feature>
<dbReference type="NCBIfam" id="TIGR02532">
    <property type="entry name" value="IV_pilin_GFxxxE"/>
    <property type="match status" value="1"/>
</dbReference>
<proteinExistence type="predicted"/>
<gene>
    <name evidence="7" type="ORF">GCM10023090_05550</name>
</gene>
<name>A0ABP8KZP2_9BURK</name>